<dbReference type="GO" id="GO:0016705">
    <property type="term" value="F:oxidoreductase activity, acting on paired donors, with incorporation or reduction of molecular oxygen"/>
    <property type="evidence" value="ECO:0007669"/>
    <property type="project" value="InterPro"/>
</dbReference>
<evidence type="ECO:0000313" key="13">
    <source>
        <dbReference type="RefSeq" id="XP_004500365.1"/>
    </source>
</evidence>
<dbReference type="CDD" id="cd11043">
    <property type="entry name" value="CYP90-like"/>
    <property type="match status" value="1"/>
</dbReference>
<dbReference type="GO" id="GO:0016125">
    <property type="term" value="P:sterol metabolic process"/>
    <property type="evidence" value="ECO:0007669"/>
    <property type="project" value="TreeGrafter"/>
</dbReference>
<dbReference type="PROSITE" id="PS00086">
    <property type="entry name" value="CYTOCHROME_P450"/>
    <property type="match status" value="1"/>
</dbReference>
<dbReference type="PaxDb" id="3827-XP_004500365.1"/>
<comment type="cofactor">
    <cofactor evidence="1 9">
        <name>heme</name>
        <dbReference type="ChEBI" id="CHEBI:30413"/>
    </cofactor>
</comment>
<keyword evidence="9 10" id="KW-0349">Heme</keyword>
<dbReference type="SUPFAM" id="SSF48264">
    <property type="entry name" value="Cytochrome P450"/>
    <property type="match status" value="1"/>
</dbReference>
<dbReference type="PRINTS" id="PR00385">
    <property type="entry name" value="P450"/>
</dbReference>
<comment type="similarity">
    <text evidence="3 10">Belongs to the cytochrome P450 family.</text>
</comment>
<dbReference type="InterPro" id="IPR001128">
    <property type="entry name" value="Cyt_P450"/>
</dbReference>
<dbReference type="InterPro" id="IPR017972">
    <property type="entry name" value="Cyt_P450_CS"/>
</dbReference>
<dbReference type="GeneID" id="101504503"/>
<dbReference type="RefSeq" id="XP_004500365.1">
    <property type="nucleotide sequence ID" value="XM_004500308.3"/>
</dbReference>
<dbReference type="FunFam" id="1.10.630.10:FF:000022">
    <property type="entry name" value="Taxadiene 5-alpha hydroxylase"/>
    <property type="match status" value="1"/>
</dbReference>
<name>A0A1S2Y6X5_CICAR</name>
<accession>A0A1S2Y6X5</accession>
<keyword evidence="4" id="KW-0812">Transmembrane</keyword>
<evidence type="ECO:0000256" key="8">
    <source>
        <dbReference type="ARBA" id="ARBA00023004"/>
    </source>
</evidence>
<dbReference type="eggNOG" id="KOG0157">
    <property type="taxonomic scope" value="Eukaryota"/>
</dbReference>
<keyword evidence="6" id="KW-1133">Transmembrane helix</keyword>
<evidence type="ECO:0000256" key="1">
    <source>
        <dbReference type="ARBA" id="ARBA00001971"/>
    </source>
</evidence>
<keyword evidence="5 9" id="KW-0479">Metal-binding</keyword>
<protein>
    <submittedName>
        <fullName evidence="13">Taxadiene 5-alpha hydroxylase-like isoform X1</fullName>
    </submittedName>
</protein>
<organism evidence="12 13">
    <name type="scientific">Cicer arietinum</name>
    <name type="common">Chickpea</name>
    <name type="synonym">Garbanzo</name>
    <dbReference type="NCBI Taxonomy" id="3827"/>
    <lineage>
        <taxon>Eukaryota</taxon>
        <taxon>Viridiplantae</taxon>
        <taxon>Streptophyta</taxon>
        <taxon>Embryophyta</taxon>
        <taxon>Tracheophyta</taxon>
        <taxon>Spermatophyta</taxon>
        <taxon>Magnoliopsida</taxon>
        <taxon>eudicotyledons</taxon>
        <taxon>Gunneridae</taxon>
        <taxon>Pentapetalae</taxon>
        <taxon>rosids</taxon>
        <taxon>fabids</taxon>
        <taxon>Fabales</taxon>
        <taxon>Fabaceae</taxon>
        <taxon>Papilionoideae</taxon>
        <taxon>50 kb inversion clade</taxon>
        <taxon>NPAAA clade</taxon>
        <taxon>Hologalegina</taxon>
        <taxon>IRL clade</taxon>
        <taxon>Cicereae</taxon>
        <taxon>Cicer</taxon>
    </lineage>
</organism>
<dbReference type="Proteomes" id="UP000087171">
    <property type="component" value="Chromosome Ca5"/>
</dbReference>
<keyword evidence="7 10" id="KW-0560">Oxidoreductase</keyword>
<dbReference type="Pfam" id="PF00067">
    <property type="entry name" value="p450"/>
    <property type="match status" value="1"/>
</dbReference>
<keyword evidence="8 9" id="KW-0408">Iron</keyword>
<dbReference type="InterPro" id="IPR036396">
    <property type="entry name" value="Cyt_P450_sf"/>
</dbReference>
<dbReference type="KEGG" id="cam:101504503"/>
<dbReference type="PANTHER" id="PTHR24286:SF256">
    <property type="entry name" value="CYTOCHROME P450 FAMILY PROTEIN"/>
    <property type="match status" value="1"/>
</dbReference>
<feature type="chain" id="PRO_5010233519" evidence="11">
    <location>
        <begin position="19"/>
        <end position="482"/>
    </location>
</feature>
<feature type="signal peptide" evidence="11">
    <location>
        <begin position="1"/>
        <end position="18"/>
    </location>
</feature>
<dbReference type="GO" id="GO:0004497">
    <property type="term" value="F:monooxygenase activity"/>
    <property type="evidence" value="ECO:0007669"/>
    <property type="project" value="UniProtKB-KW"/>
</dbReference>
<evidence type="ECO:0000256" key="11">
    <source>
        <dbReference type="SAM" id="SignalP"/>
    </source>
</evidence>
<comment type="subcellular location">
    <subcellularLocation>
        <location evidence="2">Membrane</location>
        <topology evidence="2">Single-pass membrane protein</topology>
    </subcellularLocation>
</comment>
<keyword evidence="11" id="KW-0732">Signal</keyword>
<dbReference type="STRING" id="3827.A0A1S2Y6X5"/>
<evidence type="ECO:0000256" key="9">
    <source>
        <dbReference type="PIRSR" id="PIRSR602401-1"/>
    </source>
</evidence>
<proteinExistence type="inferred from homology"/>
<dbReference type="GO" id="GO:0016020">
    <property type="term" value="C:membrane"/>
    <property type="evidence" value="ECO:0007669"/>
    <property type="project" value="UniProtKB-SubCell"/>
</dbReference>
<keyword evidence="10" id="KW-0503">Monooxygenase</keyword>
<sequence>MVVEISFIFLCVLTLTLSFLLSKFLSKSQTKNVPKGSLGYPIIGETLGFLKAQRKDKGSEWIEERVSKYGPVFKTSLLGSPTVVIIGQEGNKFVLGSSEDVLSAKKPLTLQKILGKQSLIELTGSRHRLIKGEMLKFLKPECLQNYVKKMDELVNTVLLSKLKENKTIKVVGLMKKLAYNMACNILFDIKDEHTREALFEDFITSFKAIHSLPINFPGTSFWRGQKARARIVEKILPIMNKRREELSKGLLSSTNDMLSCLLAIRDENHQPLDDDIITDNFIFLFVASNDTSATLMSLMIWKLSRDQEVYNKVLEEQMEILKQREGNEERLTWGEIQKMKYTWRVAQELMRMIPPLFGGFRKALKDTSYQGYHIPKGWQVYWPSCGTHMDKEIFENPQKFDPSRFENPSKPIPSYSYLPFGAGIHYCIGNEFARVETLTTIHNFVKMYEWSQLNPEETITRQPMPYPSLGLPIKIKPRCNIS</sequence>
<dbReference type="OrthoDB" id="3945418at2759"/>
<dbReference type="GO" id="GO:0005506">
    <property type="term" value="F:iron ion binding"/>
    <property type="evidence" value="ECO:0007669"/>
    <property type="project" value="InterPro"/>
</dbReference>
<reference evidence="13" key="2">
    <citation type="submission" date="2025-08" db="UniProtKB">
        <authorList>
            <consortium name="RefSeq"/>
        </authorList>
    </citation>
    <scope>IDENTIFICATION</scope>
    <source>
        <tissue evidence="13">Etiolated seedlings</tissue>
    </source>
</reference>
<dbReference type="Gene3D" id="1.10.630.10">
    <property type="entry name" value="Cytochrome P450"/>
    <property type="match status" value="1"/>
</dbReference>
<dbReference type="PRINTS" id="PR00463">
    <property type="entry name" value="EP450I"/>
</dbReference>
<evidence type="ECO:0000256" key="4">
    <source>
        <dbReference type="ARBA" id="ARBA00022692"/>
    </source>
</evidence>
<reference evidence="12" key="1">
    <citation type="journal article" date="2013" name="Nat. Biotechnol.">
        <title>Draft genome sequence of chickpea (Cicer arietinum) provides a resource for trait improvement.</title>
        <authorList>
            <person name="Varshney R.K."/>
            <person name="Song C."/>
            <person name="Saxena R.K."/>
            <person name="Azam S."/>
            <person name="Yu S."/>
            <person name="Sharpe A.G."/>
            <person name="Cannon S."/>
            <person name="Baek J."/>
            <person name="Rosen B.D."/>
            <person name="Tar'an B."/>
            <person name="Millan T."/>
            <person name="Zhang X."/>
            <person name="Ramsay L.D."/>
            <person name="Iwata A."/>
            <person name="Wang Y."/>
            <person name="Nelson W."/>
            <person name="Farmer A.D."/>
            <person name="Gaur P.M."/>
            <person name="Soderlund C."/>
            <person name="Penmetsa R.V."/>
            <person name="Xu C."/>
            <person name="Bharti A.K."/>
            <person name="He W."/>
            <person name="Winter P."/>
            <person name="Zhao S."/>
            <person name="Hane J.K."/>
            <person name="Carrasquilla-Garcia N."/>
            <person name="Condie J.A."/>
            <person name="Upadhyaya H.D."/>
            <person name="Luo M.C."/>
            <person name="Thudi M."/>
            <person name="Gowda C.L."/>
            <person name="Singh N.P."/>
            <person name="Lichtenzveig J."/>
            <person name="Gali K.K."/>
            <person name="Rubio J."/>
            <person name="Nadarajan N."/>
            <person name="Dolezel J."/>
            <person name="Bansal K.C."/>
            <person name="Xu X."/>
            <person name="Edwards D."/>
            <person name="Zhang G."/>
            <person name="Kahl G."/>
            <person name="Gil J."/>
            <person name="Singh K.B."/>
            <person name="Datta S.K."/>
            <person name="Jackson S.A."/>
            <person name="Wang J."/>
            <person name="Cook D.R."/>
        </authorList>
    </citation>
    <scope>NUCLEOTIDE SEQUENCE [LARGE SCALE GENOMIC DNA]</scope>
    <source>
        <strain evidence="12">cv. CDC Frontier</strain>
    </source>
</reference>
<gene>
    <name evidence="13" type="primary">LOC101504503</name>
</gene>
<keyword evidence="12" id="KW-1185">Reference proteome</keyword>
<evidence type="ECO:0000256" key="3">
    <source>
        <dbReference type="ARBA" id="ARBA00010617"/>
    </source>
</evidence>
<evidence type="ECO:0000256" key="10">
    <source>
        <dbReference type="RuleBase" id="RU000461"/>
    </source>
</evidence>
<evidence type="ECO:0000256" key="7">
    <source>
        <dbReference type="ARBA" id="ARBA00023002"/>
    </source>
</evidence>
<evidence type="ECO:0000256" key="5">
    <source>
        <dbReference type="ARBA" id="ARBA00022723"/>
    </source>
</evidence>
<feature type="binding site" description="axial binding residue" evidence="9">
    <location>
        <position position="427"/>
    </location>
    <ligand>
        <name>heme</name>
        <dbReference type="ChEBI" id="CHEBI:30413"/>
    </ligand>
    <ligandPart>
        <name>Fe</name>
        <dbReference type="ChEBI" id="CHEBI:18248"/>
    </ligandPart>
</feature>
<evidence type="ECO:0000313" key="12">
    <source>
        <dbReference type="Proteomes" id="UP000087171"/>
    </source>
</evidence>
<evidence type="ECO:0000256" key="2">
    <source>
        <dbReference type="ARBA" id="ARBA00004167"/>
    </source>
</evidence>
<dbReference type="GO" id="GO:0020037">
    <property type="term" value="F:heme binding"/>
    <property type="evidence" value="ECO:0007669"/>
    <property type="project" value="InterPro"/>
</dbReference>
<dbReference type="InterPro" id="IPR002401">
    <property type="entry name" value="Cyt_P450_E_grp-I"/>
</dbReference>
<keyword evidence="6" id="KW-0472">Membrane</keyword>
<dbReference type="PANTHER" id="PTHR24286">
    <property type="entry name" value="CYTOCHROME P450 26"/>
    <property type="match status" value="1"/>
</dbReference>
<evidence type="ECO:0000256" key="6">
    <source>
        <dbReference type="ARBA" id="ARBA00022989"/>
    </source>
</evidence>
<dbReference type="AlphaFoldDB" id="A0A1S2Y6X5"/>